<protein>
    <recommendedName>
        <fullName evidence="2">Fibronectin type-III domain-containing protein</fullName>
    </recommendedName>
</protein>
<dbReference type="Proteomes" id="UP000321157">
    <property type="component" value="Unassembled WGS sequence"/>
</dbReference>
<accession>A0A511V9Q0</accession>
<dbReference type="InterPro" id="IPR036116">
    <property type="entry name" value="FN3_sf"/>
</dbReference>
<dbReference type="CDD" id="cd00063">
    <property type="entry name" value="FN3"/>
    <property type="match status" value="1"/>
</dbReference>
<dbReference type="Gene3D" id="2.60.40.10">
    <property type="entry name" value="Immunoglobulins"/>
    <property type="match status" value="1"/>
</dbReference>
<dbReference type="InterPro" id="IPR012854">
    <property type="entry name" value="Cu_amine_oxidase-like_N"/>
</dbReference>
<evidence type="ECO:0000256" key="1">
    <source>
        <dbReference type="SAM" id="SignalP"/>
    </source>
</evidence>
<organism evidence="3 4">
    <name type="scientific">Aneurinibacillus danicus</name>
    <dbReference type="NCBI Taxonomy" id="267746"/>
    <lineage>
        <taxon>Bacteria</taxon>
        <taxon>Bacillati</taxon>
        <taxon>Bacillota</taxon>
        <taxon>Bacilli</taxon>
        <taxon>Bacillales</taxon>
        <taxon>Paenibacillaceae</taxon>
        <taxon>Aneurinibacillus group</taxon>
        <taxon>Aneurinibacillus</taxon>
    </lineage>
</organism>
<name>A0A511V9Q0_9BACL</name>
<sequence>MKRTIAFVLVLLTSLFSLTPIGLADSPVTSTPFSEAYQDIDLVRYAAEQGTMDKKLAAYLASVKNPIDVKASIINALSWNTEGKTNADIYASLIYKKPVKSLDTTMLSGEELFVVGYLLLMDDYFHPLKALPYLEKARQKKPNSFTIAIIHAIARAQQGFNCDVQKNIDNIMHNPKLTRELRQDAIKIITDYLDLYKSDICEEKPTIPPPVTVTATLKNNAVQLTWTHSQRQDKLDGYYVYRQQSGEESTKIPLTDFPILKNTYTDANIENGATYTYTVQAIYSDGMKTPMSKPVSIRAGTSEKTKTIILQIGNKYMTVNGAKKEIDPGRSTVPVTRNGRTLLPIRALIEEMGGEVEWDAHQEKISIYARGTRIELWLNEKTIMVNGLRHTIDVPPQLIKTRTMVPLRFITEQLDCDVEWDGKTQKVTIHLAP</sequence>
<evidence type="ECO:0000313" key="4">
    <source>
        <dbReference type="Proteomes" id="UP000321157"/>
    </source>
</evidence>
<dbReference type="RefSeq" id="WP_170230314.1">
    <property type="nucleotide sequence ID" value="NZ_BJXX01000145.1"/>
</dbReference>
<feature type="chain" id="PRO_5022018116" description="Fibronectin type-III domain-containing protein" evidence="1">
    <location>
        <begin position="25"/>
        <end position="433"/>
    </location>
</feature>
<dbReference type="AlphaFoldDB" id="A0A511V9Q0"/>
<gene>
    <name evidence="3" type="ORF">ADA01nite_31160</name>
</gene>
<dbReference type="SMART" id="SM00060">
    <property type="entry name" value="FN3"/>
    <property type="match status" value="1"/>
</dbReference>
<dbReference type="PROSITE" id="PS50853">
    <property type="entry name" value="FN3"/>
    <property type="match status" value="1"/>
</dbReference>
<dbReference type="InterPro" id="IPR003961">
    <property type="entry name" value="FN3_dom"/>
</dbReference>
<dbReference type="EMBL" id="BJXX01000145">
    <property type="protein sequence ID" value="GEN35656.1"/>
    <property type="molecule type" value="Genomic_DNA"/>
</dbReference>
<dbReference type="InterPro" id="IPR036582">
    <property type="entry name" value="Mao_N_sf"/>
</dbReference>
<dbReference type="SUPFAM" id="SSF49265">
    <property type="entry name" value="Fibronectin type III"/>
    <property type="match status" value="1"/>
</dbReference>
<keyword evidence="1" id="KW-0732">Signal</keyword>
<evidence type="ECO:0000313" key="3">
    <source>
        <dbReference type="EMBL" id="GEN35656.1"/>
    </source>
</evidence>
<dbReference type="InterPro" id="IPR013783">
    <property type="entry name" value="Ig-like_fold"/>
</dbReference>
<evidence type="ECO:0000259" key="2">
    <source>
        <dbReference type="PROSITE" id="PS50853"/>
    </source>
</evidence>
<dbReference type="SUPFAM" id="SSF55383">
    <property type="entry name" value="Copper amine oxidase, domain N"/>
    <property type="match status" value="1"/>
</dbReference>
<keyword evidence="4" id="KW-1185">Reference proteome</keyword>
<dbReference type="Pfam" id="PF00041">
    <property type="entry name" value="fn3"/>
    <property type="match status" value="1"/>
</dbReference>
<feature type="domain" description="Fibronectin type-III" evidence="2">
    <location>
        <begin position="207"/>
        <end position="304"/>
    </location>
</feature>
<reference evidence="3 4" key="1">
    <citation type="submission" date="2019-07" db="EMBL/GenBank/DDBJ databases">
        <title>Whole genome shotgun sequence of Aneurinibacillus danicus NBRC 102444.</title>
        <authorList>
            <person name="Hosoyama A."/>
            <person name="Uohara A."/>
            <person name="Ohji S."/>
            <person name="Ichikawa N."/>
        </authorList>
    </citation>
    <scope>NUCLEOTIDE SEQUENCE [LARGE SCALE GENOMIC DNA]</scope>
    <source>
        <strain evidence="3 4">NBRC 102444</strain>
    </source>
</reference>
<proteinExistence type="predicted"/>
<comment type="caution">
    <text evidence="3">The sequence shown here is derived from an EMBL/GenBank/DDBJ whole genome shotgun (WGS) entry which is preliminary data.</text>
</comment>
<dbReference type="Pfam" id="PF07833">
    <property type="entry name" value="Cu_amine_oxidN1"/>
    <property type="match status" value="1"/>
</dbReference>
<dbReference type="Gene3D" id="3.30.457.10">
    <property type="entry name" value="Copper amine oxidase-like, N-terminal domain"/>
    <property type="match status" value="1"/>
</dbReference>
<feature type="signal peptide" evidence="1">
    <location>
        <begin position="1"/>
        <end position="24"/>
    </location>
</feature>